<reference evidence="3" key="1">
    <citation type="journal article" date="2021" name="PeerJ">
        <title>Extensive microbial diversity within the chicken gut microbiome revealed by metagenomics and culture.</title>
        <authorList>
            <person name="Gilroy R."/>
            <person name="Ravi A."/>
            <person name="Getino M."/>
            <person name="Pursley I."/>
            <person name="Horton D.L."/>
            <person name="Alikhan N.F."/>
            <person name="Baker D."/>
            <person name="Gharbi K."/>
            <person name="Hall N."/>
            <person name="Watson M."/>
            <person name="Adriaenssens E.M."/>
            <person name="Foster-Nyarko E."/>
            <person name="Jarju S."/>
            <person name="Secka A."/>
            <person name="Antonio M."/>
            <person name="Oren A."/>
            <person name="Chaudhuri R.R."/>
            <person name="La Ragione R."/>
            <person name="Hildebrand F."/>
            <person name="Pallen M.J."/>
        </authorList>
    </citation>
    <scope>NUCLEOTIDE SEQUENCE</scope>
    <source>
        <strain evidence="3">A5-1222</strain>
    </source>
</reference>
<dbReference type="EMBL" id="JAHLFM010000014">
    <property type="protein sequence ID" value="MBU3830694.1"/>
    <property type="molecule type" value="Genomic_DNA"/>
</dbReference>
<reference evidence="3" key="2">
    <citation type="submission" date="2021-04" db="EMBL/GenBank/DDBJ databases">
        <authorList>
            <person name="Gilroy R."/>
        </authorList>
    </citation>
    <scope>NUCLEOTIDE SEQUENCE</scope>
    <source>
        <strain evidence="3">A5-1222</strain>
    </source>
</reference>
<evidence type="ECO:0000256" key="1">
    <source>
        <dbReference type="SAM" id="MobiDB-lite"/>
    </source>
</evidence>
<keyword evidence="2" id="KW-0732">Signal</keyword>
<evidence type="ECO:0000313" key="3">
    <source>
        <dbReference type="EMBL" id="MBU3830694.1"/>
    </source>
</evidence>
<gene>
    <name evidence="3" type="ORF">H9897_00825</name>
</gene>
<feature type="chain" id="PRO_5039305653" description="Lipoprotein" evidence="2">
    <location>
        <begin position="29"/>
        <end position="565"/>
    </location>
</feature>
<dbReference type="AlphaFoldDB" id="A0A9E2KVB7"/>
<feature type="signal peptide" evidence="2">
    <location>
        <begin position="1"/>
        <end position="28"/>
    </location>
</feature>
<dbReference type="Proteomes" id="UP000824247">
    <property type="component" value="Unassembled WGS sequence"/>
</dbReference>
<protein>
    <recommendedName>
        <fullName evidence="5">Lipoprotein</fullName>
    </recommendedName>
</protein>
<dbReference type="PROSITE" id="PS51257">
    <property type="entry name" value="PROKAR_LIPOPROTEIN"/>
    <property type="match status" value="1"/>
</dbReference>
<evidence type="ECO:0000313" key="4">
    <source>
        <dbReference type="Proteomes" id="UP000824247"/>
    </source>
</evidence>
<sequence length="565" mass="64497">MKRNKLKFLFSILSLTTFISIIPMTIVACSPKKSTPSDNVENPPETTNPEVPNITPPNTTPPKNDEISSSGGEHNGLNVSNYLEVVKALNLSSSTNIVELNDNNLNNLLHKTYPELNVNIQNGSNQYNGELNLKLTNNQSREIINNNIVIRGFNVNKFTNFTIIDVEINLEKWFNNFQPINNQNINNVNQDLDLLSRFEINIDDTITINNTNYKDQFKITPKFSIENNNLKIDFNIEQGFKKYNNGEWVINSYYPLAIKNPLHEYDVQLPTLNQLFEFMLQQIKIIDSNAYNFYPSYFMGIGLHSIKIQQSQTAIFNYLNINNIIDKYKSTYFPNNQYNFLINSHSNFSANDSLGQLSFSIYVQNFDNTDIDNISASHQLVLSGFKTLNINDNQYNNYVSVNNGSNLYNSLIKIFANEIQQVRNDQHTIENVDKIGLNSFLTNYFGPIYYENMESINIEDIINKINTNYSFSLFSNSISNFNTNISIDQLSSNNFNPNLGLYNLGSNSEDIIYLKSIDINLDPNKNSVSMNNRNNPEIRIFGNIAITLANNEAISQNVVLVCEVV</sequence>
<evidence type="ECO:0000256" key="2">
    <source>
        <dbReference type="SAM" id="SignalP"/>
    </source>
</evidence>
<proteinExistence type="predicted"/>
<name>A0A9E2KVB7_9BACT</name>
<comment type="caution">
    <text evidence="3">The sequence shown here is derived from an EMBL/GenBank/DDBJ whole genome shotgun (WGS) entry which is preliminary data.</text>
</comment>
<evidence type="ECO:0008006" key="5">
    <source>
        <dbReference type="Google" id="ProtNLM"/>
    </source>
</evidence>
<accession>A0A9E2KVB7</accession>
<feature type="compositionally biased region" description="Low complexity" evidence="1">
    <location>
        <begin position="39"/>
        <end position="53"/>
    </location>
</feature>
<feature type="region of interest" description="Disordered" evidence="1">
    <location>
        <begin position="32"/>
        <end position="73"/>
    </location>
</feature>
<organism evidence="3 4">
    <name type="scientific">Candidatus Ureaplasma intestinipullorum</name>
    <dbReference type="NCBI Taxonomy" id="2838770"/>
    <lineage>
        <taxon>Bacteria</taxon>
        <taxon>Bacillati</taxon>
        <taxon>Mycoplasmatota</taxon>
        <taxon>Mycoplasmoidales</taxon>
        <taxon>Mycoplasmoidaceae</taxon>
        <taxon>Ureaplasma</taxon>
    </lineage>
</organism>